<dbReference type="InterPro" id="IPR049278">
    <property type="entry name" value="MS_channel_C"/>
</dbReference>
<feature type="coiled-coil region" evidence="7">
    <location>
        <begin position="159"/>
        <end position="193"/>
    </location>
</feature>
<dbReference type="SUPFAM" id="SSF50182">
    <property type="entry name" value="Sm-like ribonucleoproteins"/>
    <property type="match status" value="1"/>
</dbReference>
<evidence type="ECO:0000259" key="11">
    <source>
        <dbReference type="Pfam" id="PF21082"/>
    </source>
</evidence>
<evidence type="ECO:0000259" key="10">
    <source>
        <dbReference type="Pfam" id="PF00924"/>
    </source>
</evidence>
<feature type="transmembrane region" description="Helical" evidence="9">
    <location>
        <begin position="485"/>
        <end position="503"/>
    </location>
</feature>
<keyword evidence="3" id="KW-1003">Cell membrane</keyword>
<dbReference type="OrthoDB" id="9809206at2"/>
<dbReference type="Pfam" id="PF21082">
    <property type="entry name" value="MS_channel_3rd"/>
    <property type="match status" value="1"/>
</dbReference>
<dbReference type="PANTHER" id="PTHR30347:SF1">
    <property type="entry name" value="MECHANOSENSITIVE CHANNEL MSCK"/>
    <property type="match status" value="1"/>
</dbReference>
<sequence>MSTHSFLRASIYFFAAIGISLAQLPLLAALPTDALTGKNPAPAQASEAELTPTLVTERRASLQKEIDRTRVDFEKLPANQAEDSTLWLTQEIVLLGRIDSTYTEQLHTLQHAADLAKESAELTDLAQNPRPPEVRLKPPQGLVLLDQLYDQRDYLLHAKAALKTDIENVATSLQDARDDLEAKDRLRRTAKESAQESANRIATQGALRLAELESRLARETIVLHEKSLATLKFQQSLLAPKIALLLPDLEWLHAHLVIGESDLVAAQAKQDKRIAELDLEIAKTRELSEQVARLVVTAERRDSAATKSPETDAELESRRADRQTVNLMLSALTAQRERQATLTDVLRKRILVLTDAGSSADFKTTAKANDEALARIPKERRPLFAELRKNRQELQALQARLADSSLPARQQDWVSDRVKHLTAGVAINERNLADLTELATARNRLNEELGARVSTFSWGETFTSAQSGIAAGWNYEVFSIADQPIRVNTILTVIVLIIAGHWFSRRTSTLIGSAVFKRFGMNTGRRAAWQTLSFYALFLIVLLTATNLFHLSLTQFSVVSGALAVGIGFGSQNLISNFISGIILLVERPINQGDVLEINGQQVTVETIGPRSTLVRSRDNTHVIVPNSRLLEENVVNLTLSDDVIRTRIRVSVAYGSPTREVERLLEEVMTGLEGAMKEPAPFATFTDFGDSALAFEASFWSALEGRKDIESEMRHRIAEVFTKAGIVMAFPQRDVHLETTKPLQVEILASASPAAPPKA</sequence>
<dbReference type="SUPFAM" id="SSF82689">
    <property type="entry name" value="Mechanosensitive channel protein MscS (YggB), C-terminal domain"/>
    <property type="match status" value="1"/>
</dbReference>
<feature type="region of interest" description="Disordered" evidence="8">
    <location>
        <begin position="299"/>
        <end position="319"/>
    </location>
</feature>
<comment type="similarity">
    <text evidence="2">Belongs to the MscS (TC 1.A.23) family.</text>
</comment>
<proteinExistence type="inferred from homology"/>
<feature type="transmembrane region" description="Helical" evidence="9">
    <location>
        <begin position="527"/>
        <end position="549"/>
    </location>
</feature>
<dbReference type="EMBL" id="VMBG01000001">
    <property type="protein sequence ID" value="TSJ77820.1"/>
    <property type="molecule type" value="Genomic_DNA"/>
</dbReference>
<keyword evidence="6 9" id="KW-0472">Membrane</keyword>
<accession>A0A556QMD8</accession>
<dbReference type="PANTHER" id="PTHR30347">
    <property type="entry name" value="POTASSIUM CHANNEL RELATED"/>
    <property type="match status" value="1"/>
</dbReference>
<dbReference type="InterPro" id="IPR023408">
    <property type="entry name" value="MscS_beta-dom_sf"/>
</dbReference>
<comment type="subcellular location">
    <subcellularLocation>
        <location evidence="1">Cell membrane</location>
        <topology evidence="1">Multi-pass membrane protein</topology>
    </subcellularLocation>
</comment>
<evidence type="ECO:0000256" key="1">
    <source>
        <dbReference type="ARBA" id="ARBA00004651"/>
    </source>
</evidence>
<feature type="domain" description="Mechanosensitive ion channel MscS" evidence="10">
    <location>
        <begin position="573"/>
        <end position="639"/>
    </location>
</feature>
<gene>
    <name evidence="12" type="ORF">FPL22_00505</name>
</gene>
<evidence type="ECO:0000313" key="13">
    <source>
        <dbReference type="Proteomes" id="UP000315648"/>
    </source>
</evidence>
<dbReference type="InterPro" id="IPR052702">
    <property type="entry name" value="MscS-like_channel"/>
</dbReference>
<reference evidence="12 13" key="1">
    <citation type="submission" date="2019-07" db="EMBL/GenBank/DDBJ databases">
        <title>Description of 53C-WASEF.</title>
        <authorList>
            <person name="Pitt A."/>
            <person name="Hahn M.W."/>
        </authorList>
    </citation>
    <scope>NUCLEOTIDE SEQUENCE [LARGE SCALE GENOMIC DNA]</scope>
    <source>
        <strain evidence="12 13">53C-WASEF</strain>
    </source>
</reference>
<keyword evidence="4 9" id="KW-0812">Transmembrane</keyword>
<evidence type="ECO:0000256" key="8">
    <source>
        <dbReference type="SAM" id="MobiDB-lite"/>
    </source>
</evidence>
<feature type="domain" description="Mechanosensitive ion channel MscS C-terminal" evidence="11">
    <location>
        <begin position="649"/>
        <end position="728"/>
    </location>
</feature>
<keyword evidence="5 9" id="KW-1133">Transmembrane helix</keyword>
<keyword evidence="13" id="KW-1185">Reference proteome</keyword>
<dbReference type="InterPro" id="IPR010920">
    <property type="entry name" value="LSM_dom_sf"/>
</dbReference>
<organism evidence="12 13">
    <name type="scientific">Rariglobus hedericola</name>
    <dbReference type="NCBI Taxonomy" id="2597822"/>
    <lineage>
        <taxon>Bacteria</taxon>
        <taxon>Pseudomonadati</taxon>
        <taxon>Verrucomicrobiota</taxon>
        <taxon>Opitutia</taxon>
        <taxon>Opitutales</taxon>
        <taxon>Opitutaceae</taxon>
        <taxon>Rariglobus</taxon>
    </lineage>
</organism>
<evidence type="ECO:0000256" key="6">
    <source>
        <dbReference type="ARBA" id="ARBA00023136"/>
    </source>
</evidence>
<evidence type="ECO:0000313" key="12">
    <source>
        <dbReference type="EMBL" id="TSJ77820.1"/>
    </source>
</evidence>
<evidence type="ECO:0000256" key="4">
    <source>
        <dbReference type="ARBA" id="ARBA00022692"/>
    </source>
</evidence>
<feature type="transmembrane region" description="Helical" evidence="9">
    <location>
        <begin position="561"/>
        <end position="586"/>
    </location>
</feature>
<dbReference type="Proteomes" id="UP000315648">
    <property type="component" value="Unassembled WGS sequence"/>
</dbReference>
<dbReference type="InterPro" id="IPR006685">
    <property type="entry name" value="MscS_channel_2nd"/>
</dbReference>
<dbReference type="SUPFAM" id="SSF82861">
    <property type="entry name" value="Mechanosensitive channel protein MscS (YggB), transmembrane region"/>
    <property type="match status" value="1"/>
</dbReference>
<dbReference type="GO" id="GO:0005886">
    <property type="term" value="C:plasma membrane"/>
    <property type="evidence" value="ECO:0007669"/>
    <property type="project" value="UniProtKB-SubCell"/>
</dbReference>
<dbReference type="InterPro" id="IPR011066">
    <property type="entry name" value="MscS_channel_C_sf"/>
</dbReference>
<evidence type="ECO:0000256" key="9">
    <source>
        <dbReference type="SAM" id="Phobius"/>
    </source>
</evidence>
<dbReference type="AlphaFoldDB" id="A0A556QMD8"/>
<evidence type="ECO:0000256" key="2">
    <source>
        <dbReference type="ARBA" id="ARBA00008017"/>
    </source>
</evidence>
<evidence type="ECO:0000256" key="5">
    <source>
        <dbReference type="ARBA" id="ARBA00022989"/>
    </source>
</evidence>
<dbReference type="Gene3D" id="2.30.30.60">
    <property type="match status" value="1"/>
</dbReference>
<dbReference type="GO" id="GO:0008381">
    <property type="term" value="F:mechanosensitive monoatomic ion channel activity"/>
    <property type="evidence" value="ECO:0007669"/>
    <property type="project" value="UniProtKB-ARBA"/>
</dbReference>
<dbReference type="InterPro" id="IPR011014">
    <property type="entry name" value="MscS_channel_TM-2"/>
</dbReference>
<dbReference type="Gene3D" id="3.30.70.100">
    <property type="match status" value="1"/>
</dbReference>
<dbReference type="RefSeq" id="WP_144228162.1">
    <property type="nucleotide sequence ID" value="NZ_CBCRVV010000001.1"/>
</dbReference>
<evidence type="ECO:0000256" key="7">
    <source>
        <dbReference type="SAM" id="Coils"/>
    </source>
</evidence>
<dbReference type="Pfam" id="PF00924">
    <property type="entry name" value="MS_channel_2nd"/>
    <property type="match status" value="1"/>
</dbReference>
<dbReference type="Gene3D" id="1.10.287.1260">
    <property type="match status" value="1"/>
</dbReference>
<name>A0A556QMD8_9BACT</name>
<protein>
    <submittedName>
        <fullName evidence="12">Mechanosensitive ion channel</fullName>
    </submittedName>
</protein>
<evidence type="ECO:0000256" key="3">
    <source>
        <dbReference type="ARBA" id="ARBA00022475"/>
    </source>
</evidence>
<comment type="caution">
    <text evidence="12">The sequence shown here is derived from an EMBL/GenBank/DDBJ whole genome shotgun (WGS) entry which is preliminary data.</text>
</comment>
<keyword evidence="7" id="KW-0175">Coiled coil</keyword>